<organism evidence="1 2">
    <name type="scientific">Melanopsichium pennsylvanicum</name>
    <dbReference type="NCBI Taxonomy" id="63383"/>
    <lineage>
        <taxon>Eukaryota</taxon>
        <taxon>Fungi</taxon>
        <taxon>Dikarya</taxon>
        <taxon>Basidiomycota</taxon>
        <taxon>Ustilaginomycotina</taxon>
        <taxon>Ustilaginomycetes</taxon>
        <taxon>Ustilaginales</taxon>
        <taxon>Ustilaginaceae</taxon>
        <taxon>Melanopsichium</taxon>
    </lineage>
</organism>
<name>A0AAJ5C856_9BASI</name>
<evidence type="ECO:0000313" key="2">
    <source>
        <dbReference type="Proteomes" id="UP001294444"/>
    </source>
</evidence>
<keyword evidence="2" id="KW-1185">Reference proteome</keyword>
<gene>
    <name evidence="1" type="ORF">MEPE_06342</name>
</gene>
<proteinExistence type="predicted"/>
<accession>A0AAJ5C856</accession>
<dbReference type="EMBL" id="OAPG01000020">
    <property type="protein sequence ID" value="SNX87632.1"/>
    <property type="molecule type" value="Genomic_DNA"/>
</dbReference>
<evidence type="ECO:0000313" key="1">
    <source>
        <dbReference type="EMBL" id="SNX87632.1"/>
    </source>
</evidence>
<dbReference type="Proteomes" id="UP001294444">
    <property type="component" value="Unassembled WGS sequence"/>
</dbReference>
<comment type="caution">
    <text evidence="1">The sequence shown here is derived from an EMBL/GenBank/DDBJ whole genome shotgun (WGS) entry which is preliminary data.</text>
</comment>
<dbReference type="AlphaFoldDB" id="A0AAJ5C856"/>
<reference evidence="1" key="1">
    <citation type="submission" date="2023-10" db="EMBL/GenBank/DDBJ databases">
        <authorList>
            <person name="Guldener U."/>
        </authorList>
    </citation>
    <scope>NUCLEOTIDE SEQUENCE</scope>
    <source>
        <strain evidence="1">Mp4</strain>
    </source>
</reference>
<protein>
    <submittedName>
        <fullName evidence="1">Uncharacterized protein</fullName>
    </submittedName>
</protein>
<sequence length="48" mass="5563">MRITSVLWRKWLNGPQRREKVGQDHITVHIVDNMCRMGASEARTTVNA</sequence>